<reference evidence="1 2" key="1">
    <citation type="submission" date="2020-04" db="EMBL/GenBank/DDBJ databases">
        <authorList>
            <person name="Hitch T.C.A."/>
            <person name="Wylensek D."/>
            <person name="Clavel T."/>
        </authorList>
    </citation>
    <scope>NUCLEOTIDE SEQUENCE [LARGE SCALE GENOMIC DNA]</scope>
    <source>
        <strain evidence="1 2">WB01_D5_05</strain>
    </source>
</reference>
<proteinExistence type="predicted"/>
<name>A0A848D397_ANEAE</name>
<sequence>MNILINRRDLNILLLLMAQVMEVLAREKVPREQERELKVLDCKAWKPFAHFAAPIVKLDFAGKTFALFLDFDYNPQVLLSQWINR</sequence>
<dbReference type="EMBL" id="JABAGO010000074">
    <property type="protein sequence ID" value="NMF01260.1"/>
    <property type="molecule type" value="Genomic_DNA"/>
</dbReference>
<evidence type="ECO:0000313" key="2">
    <source>
        <dbReference type="Proteomes" id="UP000561326"/>
    </source>
</evidence>
<comment type="caution">
    <text evidence="1">The sequence shown here is derived from an EMBL/GenBank/DDBJ whole genome shotgun (WGS) entry which is preliminary data.</text>
</comment>
<gene>
    <name evidence="1" type="ORF">HF838_23980</name>
</gene>
<organism evidence="1 2">
    <name type="scientific">Aneurinibacillus aneurinilyticus</name>
    <name type="common">Bacillus aneurinolyticus</name>
    <dbReference type="NCBI Taxonomy" id="1391"/>
    <lineage>
        <taxon>Bacteria</taxon>
        <taxon>Bacillati</taxon>
        <taxon>Bacillota</taxon>
        <taxon>Bacilli</taxon>
        <taxon>Bacillales</taxon>
        <taxon>Paenibacillaceae</taxon>
        <taxon>Aneurinibacillus group</taxon>
        <taxon>Aneurinibacillus</taxon>
    </lineage>
</organism>
<dbReference type="Proteomes" id="UP000561326">
    <property type="component" value="Unassembled WGS sequence"/>
</dbReference>
<protein>
    <submittedName>
        <fullName evidence="1">Uncharacterized protein</fullName>
    </submittedName>
</protein>
<dbReference type="AlphaFoldDB" id="A0A848D397"/>
<evidence type="ECO:0000313" key="1">
    <source>
        <dbReference type="EMBL" id="NMF01260.1"/>
    </source>
</evidence>
<accession>A0A848D397</accession>
<dbReference type="RefSeq" id="WP_168976645.1">
    <property type="nucleotide sequence ID" value="NZ_JABAGO010000074.1"/>
</dbReference>